<keyword evidence="4" id="KW-1185">Reference proteome</keyword>
<dbReference type="RefSeq" id="WP_145194071.1">
    <property type="nucleotide sequence ID" value="NZ_CP036434.1"/>
</dbReference>
<dbReference type="EMBL" id="CP036434">
    <property type="protein sequence ID" value="QDV04617.1"/>
    <property type="molecule type" value="Genomic_DNA"/>
</dbReference>
<dbReference type="InterPro" id="IPR002586">
    <property type="entry name" value="CobQ/CobB/MinD/ParA_Nub-bd_dom"/>
</dbReference>
<dbReference type="CDD" id="cd02042">
    <property type="entry name" value="ParAB_family"/>
    <property type="match status" value="1"/>
</dbReference>
<feature type="compositionally biased region" description="Low complexity" evidence="1">
    <location>
        <begin position="816"/>
        <end position="829"/>
    </location>
</feature>
<evidence type="ECO:0000259" key="2">
    <source>
        <dbReference type="Pfam" id="PF01656"/>
    </source>
</evidence>
<feature type="domain" description="CobQ/CobB/MinD/ParA nucleotide binding" evidence="2">
    <location>
        <begin position="576"/>
        <end position="748"/>
    </location>
</feature>
<dbReference type="InterPro" id="IPR050678">
    <property type="entry name" value="DNA_Partitioning_ATPase"/>
</dbReference>
<dbReference type="SUPFAM" id="SSF48452">
    <property type="entry name" value="TPR-like"/>
    <property type="match status" value="1"/>
</dbReference>
<dbReference type="InterPro" id="IPR027417">
    <property type="entry name" value="P-loop_NTPase"/>
</dbReference>
<dbReference type="PANTHER" id="PTHR13696">
    <property type="entry name" value="P-LOOP CONTAINING NUCLEOSIDE TRIPHOSPHATE HYDROLASE"/>
    <property type="match status" value="1"/>
</dbReference>
<evidence type="ECO:0000313" key="3">
    <source>
        <dbReference type="EMBL" id="QDV04617.1"/>
    </source>
</evidence>
<feature type="region of interest" description="Disordered" evidence="1">
    <location>
        <begin position="537"/>
        <end position="569"/>
    </location>
</feature>
<dbReference type="Gene3D" id="1.25.40.10">
    <property type="entry name" value="Tetratricopeptide repeat domain"/>
    <property type="match status" value="1"/>
</dbReference>
<sequence>MSTHIPKLAIASLKLESGATTTAQALAWTWGKLGLRVLLVTTGEHMPTELVSVSENVWLATGDDEADFAVGPQVVLVDCPPLSRLASHKVLIGCDGLALALPTTPHSQRSAMRCLSELSRMMRDDVPPLTSILPIAFELRNETHRIALASFHEKFEGLFVSAPVPVMSGIVDWNFLAGEDLPQDCQGVFLQIASELEALPPFRAQEKAPRVHEEIFRVISMDDLEPVEVVEGDAALAEESSLEGALDEATSSVEELVDTIDATPIVAPSAAMESEIDGVFAFGDGDFVPLGPSDGGSGSEGAAQQTVTVVVEPEVQTSDPAFAICVSGVGSASKSGAMTLAVAQSLSSSGQRVLVLNADPEVELSRYGDGTNEGEYWSNVLMGSGRKGEARERRADCVVLHAPQADTAAAQSVFAQVDGVLLVVPEGEEHLPALQNALASISDAQASGLDQRLLGVTVLGGAEDSSFVTAVRALLGDSVTVTPIVAEGGASSWLENGTGAPPSGEFLTSVESVGMGFAMTIASELVTLSVQPAEAGAVPSSEDAAGADHGTDLESTTAGSTATRTRREPGTPYVLAMASHKGGTGRTTATLGLAWALGRLGRKCVLYDMNPTPTLHLLAGAQPGTEVWPNVRLGRGQIDLDELLGADFVIVDAPPILETAGMEMVGQSHGAVLTTLPDPLAFRTIPGATAALEEAQTKNPDLEFLGLCVSVFDQNDPLQEEMIGDLRREVGDLCIEPPIPLQSELANWGLHPGTPLPAGPGRRAYFEFANYIEEGAGLERTKPSEEDLSEAPAPPQAKGRQRRTPQVGRRADDGRTNSSTPAPRTTAPTVEAPQFRGVAKRLTFKNKSVTCDEWGLFGSRGMTFFAQVVEDGTGFGLVPDQSFLDGQLTEKVAAGVARSGLLLSFTRAGKPDAKRPAGVHPRGTTEPGFFPAEAEGFAAACKELCKRSAVDALDECDDSADGRFLAGVLELFGKSYDDAAEAFGEALAQERKLGSTTTRLGVQLVAGVHFGNGLSVQFGPNAAGAKLGQVIALFMDGDIEGASAAADELVEFEPEDLAVKLLRAEIAMAEGTKAAHQLVNRMTTDIEGNGALERALLVHKARSLAALGLASAARDALSVAAENGKGHDKALNAVVLYEGAVAAEAQGDEAAARRDFERLYTIDPGYADVAERLGL</sequence>
<dbReference type="Proteomes" id="UP000320390">
    <property type="component" value="Chromosome"/>
</dbReference>
<gene>
    <name evidence="3" type="primary">soj_1</name>
    <name evidence="3" type="ORF">Poly30_01080</name>
</gene>
<evidence type="ECO:0000313" key="4">
    <source>
        <dbReference type="Proteomes" id="UP000320390"/>
    </source>
</evidence>
<evidence type="ECO:0000256" key="1">
    <source>
        <dbReference type="SAM" id="MobiDB-lite"/>
    </source>
</evidence>
<dbReference type="Gene3D" id="3.40.50.300">
    <property type="entry name" value="P-loop containing nucleotide triphosphate hydrolases"/>
    <property type="match status" value="4"/>
</dbReference>
<accession>A0A518EKJ8</accession>
<dbReference type="OrthoDB" id="983149at2"/>
<keyword evidence="3" id="KW-0378">Hydrolase</keyword>
<dbReference type="Pfam" id="PF01656">
    <property type="entry name" value="CbiA"/>
    <property type="match status" value="1"/>
</dbReference>
<dbReference type="GO" id="GO:0016787">
    <property type="term" value="F:hydrolase activity"/>
    <property type="evidence" value="ECO:0007669"/>
    <property type="project" value="UniProtKB-KW"/>
</dbReference>
<organism evidence="3 4">
    <name type="scientific">Saltatorellus ferox</name>
    <dbReference type="NCBI Taxonomy" id="2528018"/>
    <lineage>
        <taxon>Bacteria</taxon>
        <taxon>Pseudomonadati</taxon>
        <taxon>Planctomycetota</taxon>
        <taxon>Planctomycetia</taxon>
        <taxon>Planctomycetia incertae sedis</taxon>
        <taxon>Saltatorellus</taxon>
    </lineage>
</organism>
<dbReference type="AlphaFoldDB" id="A0A518EKJ8"/>
<dbReference type="EC" id="3.6.-.-" evidence="3"/>
<dbReference type="InterPro" id="IPR011990">
    <property type="entry name" value="TPR-like_helical_dom_sf"/>
</dbReference>
<proteinExistence type="predicted"/>
<reference evidence="3 4" key="1">
    <citation type="submission" date="2019-02" db="EMBL/GenBank/DDBJ databases">
        <title>Deep-cultivation of Planctomycetes and their phenomic and genomic characterization uncovers novel biology.</title>
        <authorList>
            <person name="Wiegand S."/>
            <person name="Jogler M."/>
            <person name="Boedeker C."/>
            <person name="Pinto D."/>
            <person name="Vollmers J."/>
            <person name="Rivas-Marin E."/>
            <person name="Kohn T."/>
            <person name="Peeters S.H."/>
            <person name="Heuer A."/>
            <person name="Rast P."/>
            <person name="Oberbeckmann S."/>
            <person name="Bunk B."/>
            <person name="Jeske O."/>
            <person name="Meyerdierks A."/>
            <person name="Storesund J.E."/>
            <person name="Kallscheuer N."/>
            <person name="Luecker S."/>
            <person name="Lage O.M."/>
            <person name="Pohl T."/>
            <person name="Merkel B.J."/>
            <person name="Hornburger P."/>
            <person name="Mueller R.-W."/>
            <person name="Bruemmer F."/>
            <person name="Labrenz M."/>
            <person name="Spormann A.M."/>
            <person name="Op den Camp H."/>
            <person name="Overmann J."/>
            <person name="Amann R."/>
            <person name="Jetten M.S.M."/>
            <person name="Mascher T."/>
            <person name="Medema M.H."/>
            <person name="Devos D.P."/>
            <person name="Kaster A.-K."/>
            <person name="Ovreas L."/>
            <person name="Rohde M."/>
            <person name="Galperin M.Y."/>
            <person name="Jogler C."/>
        </authorList>
    </citation>
    <scope>NUCLEOTIDE SEQUENCE [LARGE SCALE GENOMIC DNA]</scope>
    <source>
        <strain evidence="3 4">Poly30</strain>
    </source>
</reference>
<feature type="region of interest" description="Disordered" evidence="1">
    <location>
        <begin position="779"/>
        <end position="834"/>
    </location>
</feature>
<dbReference type="SUPFAM" id="SSF52540">
    <property type="entry name" value="P-loop containing nucleoside triphosphate hydrolases"/>
    <property type="match status" value="2"/>
</dbReference>
<dbReference type="PANTHER" id="PTHR13696:SF52">
    <property type="entry name" value="PARA FAMILY PROTEIN CT_582"/>
    <property type="match status" value="1"/>
</dbReference>
<protein>
    <submittedName>
        <fullName evidence="3">Chromosome-partitioning ATPase Soj</fullName>
        <ecNumber evidence="3">3.6.-.-</ecNumber>
    </submittedName>
</protein>
<name>A0A518EKJ8_9BACT</name>